<comment type="caution">
    <text evidence="1">The sequence shown here is derived from an EMBL/GenBank/DDBJ whole genome shotgun (WGS) entry which is preliminary data.</text>
</comment>
<name>A0AAV6UIF6_9ARAC</name>
<organism evidence="1 2">
    <name type="scientific">Oedothorax gibbosus</name>
    <dbReference type="NCBI Taxonomy" id="931172"/>
    <lineage>
        <taxon>Eukaryota</taxon>
        <taxon>Metazoa</taxon>
        <taxon>Ecdysozoa</taxon>
        <taxon>Arthropoda</taxon>
        <taxon>Chelicerata</taxon>
        <taxon>Arachnida</taxon>
        <taxon>Araneae</taxon>
        <taxon>Araneomorphae</taxon>
        <taxon>Entelegynae</taxon>
        <taxon>Araneoidea</taxon>
        <taxon>Linyphiidae</taxon>
        <taxon>Erigoninae</taxon>
        <taxon>Oedothorax</taxon>
    </lineage>
</organism>
<evidence type="ECO:0000313" key="2">
    <source>
        <dbReference type="Proteomes" id="UP000827092"/>
    </source>
</evidence>
<evidence type="ECO:0000313" key="1">
    <source>
        <dbReference type="EMBL" id="KAG8183578.1"/>
    </source>
</evidence>
<reference evidence="1 2" key="1">
    <citation type="journal article" date="2022" name="Nat. Ecol. Evol.">
        <title>A masculinizing supergene underlies an exaggerated male reproductive morph in a spider.</title>
        <authorList>
            <person name="Hendrickx F."/>
            <person name="De Corte Z."/>
            <person name="Sonet G."/>
            <person name="Van Belleghem S.M."/>
            <person name="Kostlbacher S."/>
            <person name="Vangestel C."/>
        </authorList>
    </citation>
    <scope>NUCLEOTIDE SEQUENCE [LARGE SCALE GENOMIC DNA]</scope>
    <source>
        <strain evidence="1">W744_W776</strain>
    </source>
</reference>
<accession>A0AAV6UIF6</accession>
<sequence length="115" mass="12372">MEHRAPPEENALPHKNRLLPFVLEGVGPRELISSATTSPMRGRNVAVVCSASKPSSFSVKDILELPEAKGGRGRALDLSDVTLPAALCYGGLCPEVTYSRWLASEIIPAYAALRE</sequence>
<dbReference type="Proteomes" id="UP000827092">
    <property type="component" value="Unassembled WGS sequence"/>
</dbReference>
<dbReference type="AlphaFoldDB" id="A0AAV6UIF6"/>
<keyword evidence="2" id="KW-1185">Reference proteome</keyword>
<protein>
    <submittedName>
        <fullName evidence="1">Uncharacterized protein</fullName>
    </submittedName>
</protein>
<dbReference type="EMBL" id="JAFNEN010000413">
    <property type="protein sequence ID" value="KAG8183578.1"/>
    <property type="molecule type" value="Genomic_DNA"/>
</dbReference>
<proteinExistence type="predicted"/>
<gene>
    <name evidence="1" type="ORF">JTE90_025136</name>
</gene>